<gene>
    <name evidence="2" type="ORF">EVG20_g2173</name>
</gene>
<dbReference type="AlphaFoldDB" id="A0A4Y9Z8G8"/>
<organism evidence="2 3">
    <name type="scientific">Dentipellis fragilis</name>
    <dbReference type="NCBI Taxonomy" id="205917"/>
    <lineage>
        <taxon>Eukaryota</taxon>
        <taxon>Fungi</taxon>
        <taxon>Dikarya</taxon>
        <taxon>Basidiomycota</taxon>
        <taxon>Agaricomycotina</taxon>
        <taxon>Agaricomycetes</taxon>
        <taxon>Russulales</taxon>
        <taxon>Hericiaceae</taxon>
        <taxon>Dentipellis</taxon>
    </lineage>
</organism>
<evidence type="ECO:0000313" key="2">
    <source>
        <dbReference type="EMBL" id="TFY70832.1"/>
    </source>
</evidence>
<name>A0A4Y9Z8G8_9AGAM</name>
<proteinExistence type="predicted"/>
<evidence type="ECO:0000256" key="1">
    <source>
        <dbReference type="SAM" id="MobiDB-lite"/>
    </source>
</evidence>
<evidence type="ECO:0000313" key="3">
    <source>
        <dbReference type="Proteomes" id="UP000298327"/>
    </source>
</evidence>
<accession>A0A4Y9Z8G8</accession>
<dbReference type="Proteomes" id="UP000298327">
    <property type="component" value="Unassembled WGS sequence"/>
</dbReference>
<comment type="caution">
    <text evidence="2">The sequence shown here is derived from an EMBL/GenBank/DDBJ whole genome shotgun (WGS) entry which is preliminary data.</text>
</comment>
<dbReference type="EMBL" id="SEOQ01000080">
    <property type="protein sequence ID" value="TFY70832.1"/>
    <property type="molecule type" value="Genomic_DNA"/>
</dbReference>
<sequence>MPSSQAAVGLDASNNSFDASQIVFPENMFDYPSVVPAATGNNRWFHPYDTQHRAPRAFGHSPETRSFSDIPSTPLANGLHENNGIDTQGPQGQPLNFSHAEAGFFVQQAYPLSSITGDYVHGPPQNVGFALTANSPYGMSVPDRMAATFRPNIAPPPPTHMSQPYDGPAGPYMPHAGGDFYGNARFTLALAQDQQQMPLPQQPQVPVSDTGLTYMPHAAAGVYNNAQFAPAFHQVQQQMAVPRQPQVPVSDTAFTNVIVPSHPVTPTAQTVGRAPSSGPYRRPRRLVPASQQTQAPMPRKARGLKKPVPHDPLRIYPLPRRRMDGIEPSSPADASPEGETYKCPVPTCTAQFPKDVTDSTIGKHFRIEHATSTSNPKEPIGCALLVKDADDPTIGPRPCSHSVVLERSLGRHVMEFHMGLGVGFCVYCNQSLSRGAKAKNGQGLGYAMNRHLQKTVKCRKLRDKMNAAAAAAAAATTSTTLTE</sequence>
<protein>
    <submittedName>
        <fullName evidence="2">Uncharacterized protein</fullName>
    </submittedName>
</protein>
<feature type="region of interest" description="Disordered" evidence="1">
    <location>
        <begin position="264"/>
        <end position="316"/>
    </location>
</feature>
<reference evidence="2 3" key="1">
    <citation type="submission" date="2019-02" db="EMBL/GenBank/DDBJ databases">
        <title>Genome sequencing of the rare red list fungi Dentipellis fragilis.</title>
        <authorList>
            <person name="Buettner E."/>
            <person name="Kellner H."/>
        </authorList>
    </citation>
    <scope>NUCLEOTIDE SEQUENCE [LARGE SCALE GENOMIC DNA]</scope>
    <source>
        <strain evidence="2 3">DSM 105465</strain>
    </source>
</reference>
<keyword evidence="3" id="KW-1185">Reference proteome</keyword>